<feature type="region of interest" description="Disordered" evidence="1">
    <location>
        <begin position="551"/>
        <end position="593"/>
    </location>
</feature>
<name>Q0FRE3_SALBH</name>
<dbReference type="Proteomes" id="UP000006230">
    <property type="component" value="Unassembled WGS sequence"/>
</dbReference>
<dbReference type="EMBL" id="AATQ01000012">
    <property type="protein sequence ID" value="EAU46644.1"/>
    <property type="molecule type" value="Genomic_DNA"/>
</dbReference>
<gene>
    <name evidence="2" type="ORF">R2601_16025</name>
</gene>
<keyword evidence="3" id="KW-1185">Reference proteome</keyword>
<dbReference type="HOGENOM" id="CLU_459938_0_0_5"/>
<proteinExistence type="predicted"/>
<evidence type="ECO:0000256" key="1">
    <source>
        <dbReference type="SAM" id="MobiDB-lite"/>
    </source>
</evidence>
<organism evidence="2 3">
    <name type="scientific">Salipiger bermudensis (strain DSM 26914 / JCM 13377 / KCTC 12554 / HTCC2601)</name>
    <name type="common">Pelagibaca bermudensis</name>
    <dbReference type="NCBI Taxonomy" id="314265"/>
    <lineage>
        <taxon>Bacteria</taxon>
        <taxon>Pseudomonadati</taxon>
        <taxon>Pseudomonadota</taxon>
        <taxon>Alphaproteobacteria</taxon>
        <taxon>Rhodobacterales</taxon>
        <taxon>Roseobacteraceae</taxon>
        <taxon>Salipiger</taxon>
    </lineage>
</organism>
<sequence length="593" mass="64081">MCGGTAGRRPPGLGRTMVFSVSEGSAKGSSRVMASLLKGAASADRPQLHFKVGEVAGDMHGEAAGARHLLPVGAVAVEFEIDHAGVVGHLARGHRQGPQPDPRQGRVDQLPDLFDRAHLGLGREMTAHALGWHRGLGGKHEIGRAEQPLVRDHRHRDAVLAWLDGDRHGVLLEHRAEILAQGAEHRLEHVGQVVMGVGRKLRRALFRRHQCRQLSGKRGEALEDRLRVGVAQGHQVADLRQGAVHAHQQQEIRDLGHALGRAGLVQTPRQRLGAVAQKALELTQEIVQRAGGAGIQRRGDEGPVEHHLAVGAHLDDARHRDHQLVRQVVEIERQSHAQLAHRHLHRAGIAAHAVGDLDLLGSIARRRLRRAAQVDLRGAMPARRDREVDHRVLGALRHVERRRLGIGLGHPEGGAIGGEARAGFHRQLAELEQLLVERQLGHAPAIGGERSCHPGDQRFDIAVVLLEVMGLEEHPLLPDDLVIPGHGGDPSLCFVGRDQRIETVLAPTVMVTALGLSGISARLARKRLPSMSRNAATTPMAPGACAKLRLSPTLRPGTSWKSSTATRSEPSVASGSLNSAKKSPERKLASEAR</sequence>
<feature type="compositionally biased region" description="Basic and acidic residues" evidence="1">
    <location>
        <begin position="582"/>
        <end position="593"/>
    </location>
</feature>
<evidence type="ECO:0000313" key="3">
    <source>
        <dbReference type="Proteomes" id="UP000006230"/>
    </source>
</evidence>
<dbReference type="STRING" id="314265.R2601_16025"/>
<comment type="caution">
    <text evidence="2">The sequence shown here is derived from an EMBL/GenBank/DDBJ whole genome shotgun (WGS) entry which is preliminary data.</text>
</comment>
<dbReference type="AlphaFoldDB" id="Q0FRE3"/>
<feature type="compositionally biased region" description="Polar residues" evidence="1">
    <location>
        <begin position="559"/>
        <end position="581"/>
    </location>
</feature>
<reference evidence="2 3" key="1">
    <citation type="journal article" date="2010" name="J. Bacteriol.">
        <title>Genome sequences of Pelagibaca bermudensis HTCC2601T and Maritimibacter alkaliphilus HTCC2654T, the type strains of two marine Roseobacter genera.</title>
        <authorList>
            <person name="Thrash J.C."/>
            <person name="Cho J.C."/>
            <person name="Ferriera S."/>
            <person name="Johnson J."/>
            <person name="Vergin K.L."/>
            <person name="Giovannoni S.J."/>
        </authorList>
    </citation>
    <scope>NUCLEOTIDE SEQUENCE [LARGE SCALE GENOMIC DNA]</scope>
    <source>
        <strain evidence="3">DSM 26914 / JCM 13377 / KCTC 12554 / HTCC2601</strain>
    </source>
</reference>
<accession>Q0FRE3</accession>
<evidence type="ECO:0000313" key="2">
    <source>
        <dbReference type="EMBL" id="EAU46644.1"/>
    </source>
</evidence>
<protein>
    <submittedName>
        <fullName evidence="2">Uncharacterized protein</fullName>
    </submittedName>
</protein>